<evidence type="ECO:0000313" key="4">
    <source>
        <dbReference type="Proteomes" id="UP001139648"/>
    </source>
</evidence>
<name>A0A9X2H0K2_9ACTN</name>
<gene>
    <name evidence="3" type="ORF">HD597_010753</name>
</gene>
<dbReference type="AlphaFoldDB" id="A0A9X2H0K2"/>
<feature type="region of interest" description="Disordered" evidence="1">
    <location>
        <begin position="26"/>
        <end position="60"/>
    </location>
</feature>
<keyword evidence="4" id="KW-1185">Reference proteome</keyword>
<evidence type="ECO:0000256" key="2">
    <source>
        <dbReference type="SAM" id="SignalP"/>
    </source>
</evidence>
<sequence>MRFAKPFTVTIAGAALLALPFTGSALADGARPQPAPTAKASHPAPAKQVRKDDKHQDTRRQAISLKVSVDPSRVRAGSSYDVTILARGLSSGTAVVTSPEGKSYRVSLSGGRATKELTVPSKARAGSRTVSVKVGNRTATASFTVVAPRKQERDERRHDGRE</sequence>
<dbReference type="Gene3D" id="2.60.40.10">
    <property type="entry name" value="Immunoglobulins"/>
    <property type="match status" value="1"/>
</dbReference>
<dbReference type="RefSeq" id="WP_253755567.1">
    <property type="nucleotide sequence ID" value="NZ_BAABKA010000006.1"/>
</dbReference>
<proteinExistence type="predicted"/>
<organism evidence="3 4">
    <name type="scientific">Nonomuraea thailandensis</name>
    <dbReference type="NCBI Taxonomy" id="1188745"/>
    <lineage>
        <taxon>Bacteria</taxon>
        <taxon>Bacillati</taxon>
        <taxon>Actinomycetota</taxon>
        <taxon>Actinomycetes</taxon>
        <taxon>Streptosporangiales</taxon>
        <taxon>Streptosporangiaceae</taxon>
        <taxon>Nonomuraea</taxon>
    </lineage>
</organism>
<dbReference type="InterPro" id="IPR013783">
    <property type="entry name" value="Ig-like_fold"/>
</dbReference>
<feature type="chain" id="PRO_5040830083" evidence="2">
    <location>
        <begin position="28"/>
        <end position="162"/>
    </location>
</feature>
<keyword evidence="2" id="KW-0732">Signal</keyword>
<feature type="compositionally biased region" description="Basic and acidic residues" evidence="1">
    <location>
        <begin position="49"/>
        <end position="60"/>
    </location>
</feature>
<dbReference type="Proteomes" id="UP001139648">
    <property type="component" value="Unassembled WGS sequence"/>
</dbReference>
<evidence type="ECO:0000313" key="3">
    <source>
        <dbReference type="EMBL" id="MCP2363733.1"/>
    </source>
</evidence>
<reference evidence="3" key="1">
    <citation type="submission" date="2022-06" db="EMBL/GenBank/DDBJ databases">
        <title>Sequencing the genomes of 1000 actinobacteria strains.</title>
        <authorList>
            <person name="Klenk H.-P."/>
        </authorList>
    </citation>
    <scope>NUCLEOTIDE SEQUENCE</scope>
    <source>
        <strain evidence="3">DSM 46694</strain>
    </source>
</reference>
<dbReference type="EMBL" id="JAMZEB010000002">
    <property type="protein sequence ID" value="MCP2363733.1"/>
    <property type="molecule type" value="Genomic_DNA"/>
</dbReference>
<comment type="caution">
    <text evidence="3">The sequence shown here is derived from an EMBL/GenBank/DDBJ whole genome shotgun (WGS) entry which is preliminary data.</text>
</comment>
<accession>A0A9X2H0K2</accession>
<feature type="signal peptide" evidence="2">
    <location>
        <begin position="1"/>
        <end position="27"/>
    </location>
</feature>
<dbReference type="GO" id="GO:0005975">
    <property type="term" value="P:carbohydrate metabolic process"/>
    <property type="evidence" value="ECO:0007669"/>
    <property type="project" value="UniProtKB-ARBA"/>
</dbReference>
<evidence type="ECO:0000256" key="1">
    <source>
        <dbReference type="SAM" id="MobiDB-lite"/>
    </source>
</evidence>
<protein>
    <submittedName>
        <fullName evidence="3">Uncharacterized protein</fullName>
    </submittedName>
</protein>